<gene>
    <name evidence="3" type="ORF">B0O44_103292</name>
</gene>
<dbReference type="OrthoDB" id="9815205at2"/>
<dbReference type="GO" id="GO:0016491">
    <property type="term" value="F:oxidoreductase activity"/>
    <property type="evidence" value="ECO:0007669"/>
    <property type="project" value="InterPro"/>
</dbReference>
<organism evidence="3 4">
    <name type="scientific">Pedobacter nutrimenti</name>
    <dbReference type="NCBI Taxonomy" id="1241337"/>
    <lineage>
        <taxon>Bacteria</taxon>
        <taxon>Pseudomonadati</taxon>
        <taxon>Bacteroidota</taxon>
        <taxon>Sphingobacteriia</taxon>
        <taxon>Sphingobacteriales</taxon>
        <taxon>Sphingobacteriaceae</taxon>
        <taxon>Pedobacter</taxon>
    </lineage>
</organism>
<protein>
    <submittedName>
        <fullName evidence="3">Peroxiredoxin</fullName>
    </submittedName>
</protein>
<dbReference type="AlphaFoldDB" id="A0A318UES1"/>
<feature type="signal peptide" evidence="1">
    <location>
        <begin position="1"/>
        <end position="21"/>
    </location>
</feature>
<reference evidence="3 4" key="1">
    <citation type="submission" date="2018-06" db="EMBL/GenBank/DDBJ databases">
        <title>Genomic Encyclopedia of Archaeal and Bacterial Type Strains, Phase II (KMG-II): from individual species to whole genera.</title>
        <authorList>
            <person name="Goeker M."/>
        </authorList>
    </citation>
    <scope>NUCLEOTIDE SEQUENCE [LARGE SCALE GENOMIC DNA]</scope>
    <source>
        <strain evidence="3 4">DSM 27372</strain>
    </source>
</reference>
<dbReference type="InterPro" id="IPR036249">
    <property type="entry name" value="Thioredoxin-like_sf"/>
</dbReference>
<keyword evidence="1" id="KW-0732">Signal</keyword>
<dbReference type="InterPro" id="IPR000866">
    <property type="entry name" value="AhpC/TSA"/>
</dbReference>
<dbReference type="SUPFAM" id="SSF52833">
    <property type="entry name" value="Thioredoxin-like"/>
    <property type="match status" value="1"/>
</dbReference>
<dbReference type="PANTHER" id="PTHR42852:SF17">
    <property type="entry name" value="THIOREDOXIN-LIKE PROTEIN HI_1115"/>
    <property type="match status" value="1"/>
</dbReference>
<dbReference type="InterPro" id="IPR013766">
    <property type="entry name" value="Thioredoxin_domain"/>
</dbReference>
<evidence type="ECO:0000313" key="3">
    <source>
        <dbReference type="EMBL" id="PYF74846.1"/>
    </source>
</evidence>
<dbReference type="InterPro" id="IPR050553">
    <property type="entry name" value="Thioredoxin_ResA/DsbE_sf"/>
</dbReference>
<accession>A0A318UES1</accession>
<evidence type="ECO:0000256" key="1">
    <source>
        <dbReference type="SAM" id="SignalP"/>
    </source>
</evidence>
<sequence>MKRILILSFMVSVLFTLSAGAQSLRATVKQIKSLRNVSFTEVVKFKFSFQDEFSLDTLNSKMFIVTGEPQIGGYYKIDGHQQQYLFDGNKSISLNLKDKTYRMSKQAIVNQFTRSLLYWQKQMEAYLKSPAKIKQLKDTMISKVVYNYFMVTRKDTVQKNEHIHDLVYLVTDKRTYLPVLIKSDFKGFANDGALIGAIEQHSFTNYKLNQKNFPDLSETKVPDGFKLPVKSIKPVPLAIGTKAPQIDLQDATGNTFDLGRLKNKTVLLNFALLGCPHCINSAQMLNRLYDKFKGHNFEIISIYQLKNDHHEGISKFDKKFNINYPSYTTGNDAEKIYRFQGYPYFFLIDKQGHIAQAYEGFYLDLEKELTDKIESIK</sequence>
<dbReference type="Gene3D" id="3.40.30.10">
    <property type="entry name" value="Glutaredoxin"/>
    <property type="match status" value="1"/>
</dbReference>
<dbReference type="CDD" id="cd02966">
    <property type="entry name" value="TlpA_like_family"/>
    <property type="match status" value="1"/>
</dbReference>
<dbReference type="PROSITE" id="PS51352">
    <property type="entry name" value="THIOREDOXIN_2"/>
    <property type="match status" value="1"/>
</dbReference>
<dbReference type="RefSeq" id="WP_110829660.1">
    <property type="nucleotide sequence ID" value="NZ_QKLU01000003.1"/>
</dbReference>
<dbReference type="Proteomes" id="UP000248198">
    <property type="component" value="Unassembled WGS sequence"/>
</dbReference>
<evidence type="ECO:0000313" key="4">
    <source>
        <dbReference type="Proteomes" id="UP000248198"/>
    </source>
</evidence>
<keyword evidence="4" id="KW-1185">Reference proteome</keyword>
<dbReference type="GO" id="GO:0016209">
    <property type="term" value="F:antioxidant activity"/>
    <property type="evidence" value="ECO:0007669"/>
    <property type="project" value="InterPro"/>
</dbReference>
<feature type="chain" id="PRO_5016442142" evidence="1">
    <location>
        <begin position="22"/>
        <end position="377"/>
    </location>
</feature>
<dbReference type="EMBL" id="QKLU01000003">
    <property type="protein sequence ID" value="PYF74846.1"/>
    <property type="molecule type" value="Genomic_DNA"/>
</dbReference>
<feature type="domain" description="Thioredoxin" evidence="2">
    <location>
        <begin position="237"/>
        <end position="377"/>
    </location>
</feature>
<name>A0A318UES1_9SPHI</name>
<evidence type="ECO:0000259" key="2">
    <source>
        <dbReference type="PROSITE" id="PS51352"/>
    </source>
</evidence>
<dbReference type="Pfam" id="PF00578">
    <property type="entry name" value="AhpC-TSA"/>
    <property type="match status" value="1"/>
</dbReference>
<proteinExistence type="predicted"/>
<dbReference type="PANTHER" id="PTHR42852">
    <property type="entry name" value="THIOL:DISULFIDE INTERCHANGE PROTEIN DSBE"/>
    <property type="match status" value="1"/>
</dbReference>
<comment type="caution">
    <text evidence="3">The sequence shown here is derived from an EMBL/GenBank/DDBJ whole genome shotgun (WGS) entry which is preliminary data.</text>
</comment>